<keyword evidence="6" id="KW-1015">Disulfide bond</keyword>
<gene>
    <name evidence="14" type="primary">LOC114462618</name>
</gene>
<evidence type="ECO:0000256" key="11">
    <source>
        <dbReference type="RuleBase" id="RU000354"/>
    </source>
</evidence>
<evidence type="ECO:0000256" key="1">
    <source>
        <dbReference type="ARBA" id="ARBA00004613"/>
    </source>
</evidence>
<dbReference type="InterPro" id="IPR001839">
    <property type="entry name" value="TGF-b_C"/>
</dbReference>
<dbReference type="PANTHER" id="PTHR12173">
    <property type="entry name" value="GDNF SUBFAMILY OF TGF-BETA FAMILY"/>
    <property type="match status" value="1"/>
</dbReference>
<comment type="subunit">
    <text evidence="9">Homodimer; disulfide-linked. Interacts with GFRA3 coreceptor and RET: forms a 2:2:2 ternary complex composed of ARTN ligand, GFRA3 and RET receptor.</text>
</comment>
<dbReference type="GO" id="GO:0007399">
    <property type="term" value="P:nervous system development"/>
    <property type="evidence" value="ECO:0007669"/>
    <property type="project" value="UniProtKB-ARBA"/>
</dbReference>
<evidence type="ECO:0000256" key="10">
    <source>
        <dbReference type="ARBA" id="ARBA00074181"/>
    </source>
</evidence>
<comment type="similarity">
    <text evidence="2">Belongs to the TGF-beta family. GDNF subfamily.</text>
</comment>
<evidence type="ECO:0000256" key="9">
    <source>
        <dbReference type="ARBA" id="ARBA00063068"/>
    </source>
</evidence>
<dbReference type="AlphaFoldDB" id="A0A8C5DB76"/>
<dbReference type="CDD" id="cd19382">
    <property type="entry name" value="TGF_beta_Persephin"/>
    <property type="match status" value="1"/>
</dbReference>
<dbReference type="InterPro" id="IPR029034">
    <property type="entry name" value="Cystine-knot_cytokine"/>
</dbReference>
<dbReference type="GO" id="GO:0030116">
    <property type="term" value="F:glial cell-derived neurotrophic factor receptor binding"/>
    <property type="evidence" value="ECO:0007669"/>
    <property type="project" value="InterPro"/>
</dbReference>
<dbReference type="Pfam" id="PF00019">
    <property type="entry name" value="TGF_beta"/>
    <property type="match status" value="1"/>
</dbReference>
<dbReference type="Proteomes" id="UP000694680">
    <property type="component" value="Chromosome 1"/>
</dbReference>
<dbReference type="GO" id="GO:0008083">
    <property type="term" value="F:growth factor activity"/>
    <property type="evidence" value="ECO:0007669"/>
    <property type="project" value="UniProtKB-KW"/>
</dbReference>
<organism evidence="14 15">
    <name type="scientific">Gouania willdenowi</name>
    <name type="common">Blunt-snouted clingfish</name>
    <name type="synonym">Lepadogaster willdenowi</name>
    <dbReference type="NCBI Taxonomy" id="441366"/>
    <lineage>
        <taxon>Eukaryota</taxon>
        <taxon>Metazoa</taxon>
        <taxon>Chordata</taxon>
        <taxon>Craniata</taxon>
        <taxon>Vertebrata</taxon>
        <taxon>Euteleostomi</taxon>
        <taxon>Actinopterygii</taxon>
        <taxon>Neopterygii</taxon>
        <taxon>Teleostei</taxon>
        <taxon>Neoteleostei</taxon>
        <taxon>Acanthomorphata</taxon>
        <taxon>Ovalentaria</taxon>
        <taxon>Blenniimorphae</taxon>
        <taxon>Blenniiformes</taxon>
        <taxon>Gobiesocoidei</taxon>
        <taxon>Gobiesocidae</taxon>
        <taxon>Gobiesocinae</taxon>
        <taxon>Gouania</taxon>
    </lineage>
</organism>
<dbReference type="SUPFAM" id="SSF57501">
    <property type="entry name" value="Cystine-knot cytokines"/>
    <property type="match status" value="1"/>
</dbReference>
<evidence type="ECO:0000256" key="12">
    <source>
        <dbReference type="SAM" id="SignalP"/>
    </source>
</evidence>
<feature type="chain" id="PRO_5034532428" description="Artemin" evidence="12">
    <location>
        <begin position="23"/>
        <end position="160"/>
    </location>
</feature>
<dbReference type="Gene3D" id="2.10.90.10">
    <property type="entry name" value="Cystine-knot cytokines"/>
    <property type="match status" value="1"/>
</dbReference>
<keyword evidence="7" id="KW-0325">Glycoprotein</keyword>
<dbReference type="PANTHER" id="PTHR12173:SF11">
    <property type="entry name" value="PERSEPHIN-LIKE"/>
    <property type="match status" value="1"/>
</dbReference>
<reference evidence="14" key="2">
    <citation type="submission" date="2025-08" db="UniProtKB">
        <authorList>
            <consortium name="Ensembl"/>
        </authorList>
    </citation>
    <scope>IDENTIFICATION</scope>
</reference>
<evidence type="ECO:0000313" key="14">
    <source>
        <dbReference type="Ensembl" id="ENSGWIP00000004122.1"/>
    </source>
</evidence>
<evidence type="ECO:0000256" key="5">
    <source>
        <dbReference type="ARBA" id="ARBA00023030"/>
    </source>
</evidence>
<comment type="subcellular location">
    <subcellularLocation>
        <location evidence="1">Secreted</location>
    </subcellularLocation>
</comment>
<evidence type="ECO:0000256" key="8">
    <source>
        <dbReference type="ARBA" id="ARBA00058643"/>
    </source>
</evidence>
<comment type="function">
    <text evidence="8">Growth factor that supports the survival of sensory and sympathetic peripheral neurons in culture and also supports the survival of dopaminergic neurons of the ventral mid-brain. Acts by binding to its coreceptor, GFRA3, leading to autophosphorylation and activation of the RET receptor. Strong attractant of gut hematopoietic cells thus promoting the formation Peyer's patch-like structures, a major component of the gut-associated lymphoid tissue.</text>
</comment>
<evidence type="ECO:0000256" key="7">
    <source>
        <dbReference type="ARBA" id="ARBA00023180"/>
    </source>
</evidence>
<evidence type="ECO:0000313" key="15">
    <source>
        <dbReference type="Proteomes" id="UP000694680"/>
    </source>
</evidence>
<dbReference type="GO" id="GO:0005576">
    <property type="term" value="C:extracellular region"/>
    <property type="evidence" value="ECO:0007669"/>
    <property type="project" value="UniProtKB-SubCell"/>
</dbReference>
<dbReference type="PROSITE" id="PS51362">
    <property type="entry name" value="TGF_BETA_2"/>
    <property type="match status" value="1"/>
</dbReference>
<keyword evidence="5 11" id="KW-0339">Growth factor</keyword>
<sequence length="160" mass="17853">SAAMRSLLKLLLILSCIYTGDGHWLRLLTGRQTEDGQREASGKQREIPVRARLPRSTLDSQCELRSILLKVRDLELGYDSDETVLFKYCSGTCPHVRSNHDLSLNNLLLSGVIPQPVPGGQWHSSPCCRPTHHEDMAFLDNSHCWHKVEKLSAAGCTCMG</sequence>
<reference evidence="14" key="1">
    <citation type="submission" date="2020-06" db="EMBL/GenBank/DDBJ databases">
        <authorList>
            <consortium name="Wellcome Sanger Institute Data Sharing"/>
        </authorList>
    </citation>
    <scope>NUCLEOTIDE SEQUENCE [LARGE SCALE GENOMIC DNA]</scope>
</reference>
<protein>
    <recommendedName>
        <fullName evidence="10">Artemin</fullName>
    </recommendedName>
</protein>
<evidence type="ECO:0000259" key="13">
    <source>
        <dbReference type="PROSITE" id="PS51362"/>
    </source>
</evidence>
<dbReference type="GO" id="GO:0030971">
    <property type="term" value="F:receptor tyrosine kinase binding"/>
    <property type="evidence" value="ECO:0007669"/>
    <property type="project" value="InterPro"/>
</dbReference>
<feature type="domain" description="TGF-beta family profile" evidence="13">
    <location>
        <begin position="42"/>
        <end position="159"/>
    </location>
</feature>
<evidence type="ECO:0000256" key="3">
    <source>
        <dbReference type="ARBA" id="ARBA00022525"/>
    </source>
</evidence>
<keyword evidence="3" id="KW-0964">Secreted</keyword>
<evidence type="ECO:0000256" key="4">
    <source>
        <dbReference type="ARBA" id="ARBA00022729"/>
    </source>
</evidence>
<keyword evidence="4 12" id="KW-0732">Signal</keyword>
<evidence type="ECO:0000256" key="6">
    <source>
        <dbReference type="ARBA" id="ARBA00023157"/>
    </source>
</evidence>
<feature type="signal peptide" evidence="12">
    <location>
        <begin position="1"/>
        <end position="22"/>
    </location>
</feature>
<name>A0A8C5DB76_GOUWI</name>
<keyword evidence="15" id="KW-1185">Reference proteome</keyword>
<dbReference type="Ensembl" id="ENSGWIT00000004429.1">
    <property type="protein sequence ID" value="ENSGWIP00000004122.1"/>
    <property type="gene ID" value="ENSGWIG00000002202.1"/>
</dbReference>
<reference evidence="14" key="3">
    <citation type="submission" date="2025-09" db="UniProtKB">
        <authorList>
            <consortium name="Ensembl"/>
        </authorList>
    </citation>
    <scope>IDENTIFICATION</scope>
</reference>
<evidence type="ECO:0000256" key="2">
    <source>
        <dbReference type="ARBA" id="ARBA00009832"/>
    </source>
</evidence>
<accession>A0A8C5DB76</accession>
<dbReference type="FunFam" id="2.10.90.10:FF:000032">
    <property type="entry name" value="Artemin"/>
    <property type="match status" value="1"/>
</dbReference>
<dbReference type="InterPro" id="IPR043401">
    <property type="entry name" value="GDNF_fam"/>
</dbReference>
<proteinExistence type="inferred from homology"/>